<dbReference type="InterPro" id="IPR024983">
    <property type="entry name" value="CHAT_dom"/>
</dbReference>
<dbReference type="InterPro" id="IPR011990">
    <property type="entry name" value="TPR-like_helical_dom_sf"/>
</dbReference>
<organism evidence="3 4">
    <name type="scientific">Amycolatopsis heterodermiae</name>
    <dbReference type="NCBI Taxonomy" id="3110235"/>
    <lineage>
        <taxon>Bacteria</taxon>
        <taxon>Bacillati</taxon>
        <taxon>Actinomycetota</taxon>
        <taxon>Actinomycetes</taxon>
        <taxon>Pseudonocardiales</taxon>
        <taxon>Pseudonocardiaceae</taxon>
        <taxon>Amycolatopsis</taxon>
    </lineage>
</organism>
<feature type="domain" description="CHAT" evidence="2">
    <location>
        <begin position="659"/>
        <end position="820"/>
    </location>
</feature>
<gene>
    <name evidence="3" type="ORF">VA596_25480</name>
</gene>
<keyword evidence="4" id="KW-1185">Reference proteome</keyword>
<evidence type="ECO:0000256" key="1">
    <source>
        <dbReference type="SAM" id="MobiDB-lite"/>
    </source>
</evidence>
<dbReference type="Proteomes" id="UP001304298">
    <property type="component" value="Unassembled WGS sequence"/>
</dbReference>
<dbReference type="EMBL" id="JAYFSI010000006">
    <property type="protein sequence ID" value="MEA5362909.1"/>
    <property type="molecule type" value="Genomic_DNA"/>
</dbReference>
<comment type="caution">
    <text evidence="3">The sequence shown here is derived from an EMBL/GenBank/DDBJ whole genome shotgun (WGS) entry which is preliminary data.</text>
</comment>
<proteinExistence type="predicted"/>
<reference evidence="3 4" key="1">
    <citation type="submission" date="2023-12" db="EMBL/GenBank/DDBJ databases">
        <title>Amycolatopsis sp. V23-08.</title>
        <authorList>
            <person name="Somphong A."/>
        </authorList>
    </citation>
    <scope>NUCLEOTIDE SEQUENCE [LARGE SCALE GENOMIC DNA]</scope>
    <source>
        <strain evidence="3 4">V23-08</strain>
    </source>
</reference>
<dbReference type="Gene3D" id="1.25.40.10">
    <property type="entry name" value="Tetratricopeptide repeat domain"/>
    <property type="match status" value="1"/>
</dbReference>
<evidence type="ECO:0000313" key="3">
    <source>
        <dbReference type="EMBL" id="MEA5362909.1"/>
    </source>
</evidence>
<dbReference type="RefSeq" id="WP_323330668.1">
    <property type="nucleotide sequence ID" value="NZ_JAYFSI010000006.1"/>
</dbReference>
<dbReference type="Pfam" id="PF12770">
    <property type="entry name" value="CHAT"/>
    <property type="match status" value="1"/>
</dbReference>
<name>A0ABU5RAW5_9PSEU</name>
<feature type="region of interest" description="Disordered" evidence="1">
    <location>
        <begin position="639"/>
        <end position="663"/>
    </location>
</feature>
<sequence length="849" mass="92450">MSAPRSIGPEHPAAALVARAGEAFTTGDVRELDRAYQAIVPLVAGTAVAAAVAVDHVSRLLTLEHPTRARNRCEEHLARHPREAVLRVLLAEIASSTGDHERVRSEAKAIRRSKLDDESRARLLRVEGLAAADDGPAAAELFAAAARLFAAAGNAAGVASVGRARELVAVRRGDADAVARVLATEGARPKPDPVRLALALKRELRYEEALRVLRKAARSRRHDHALLFPVLHECAVLLRLTRQDEKARQVVEQLEELAATARDPAAARAAIALVSGDVQASWDERFDHRLRHVRQLVESRRIADAEHLLPELRPAPEADRETALWHLAAGELAQARYQETGRREFLAEAARRFRVTVRHTDSVSLHDVRQLALRLLGRVHARLGDAGQAGACWAEAHRIEEDIAGRQVTDDVRIRMLLAAPDEHDERVRAAGELVAERGPEAAAGVAAAIEAARGTSILGAVLPGRAGAVRDLPALADFGSAWRWLSRTTRDLPRSQVVWLLHATPERVYHAIAGRDLLLQFSVGARALELSDAVGGLLACCSGDVLPSAIESGDFEKALARIGDLIGVAEVVEVVPPHVERIAVVAGGVLSEIPLAGLLVPDTAERLGHRFALSDLPCLSARDPLRRRASRQRGDRTLRIRPPVPGLSRTKVPPRCTPLDDADATTDRLQEEVKTGRYHRIRVDAHGAHDPATPARSWLQLSPEGGQGRWYAEDLRAMDLGSCATLVLGACESGMARRRGRDERAGFVRAGLQAGASTVVAARWDAQGRAATKVLDRFERYVRYLPRDVALQRAQLDLCRETPALGHPAHWACWTLYGDPGLETAAGPLRRFARRIFDPVRNRDADAR</sequence>
<protein>
    <submittedName>
        <fullName evidence="3">CHAT domain-containing protein</fullName>
    </submittedName>
</protein>
<evidence type="ECO:0000259" key="2">
    <source>
        <dbReference type="Pfam" id="PF12770"/>
    </source>
</evidence>
<accession>A0ABU5RAW5</accession>
<evidence type="ECO:0000313" key="4">
    <source>
        <dbReference type="Proteomes" id="UP001304298"/>
    </source>
</evidence>